<reference evidence="2" key="1">
    <citation type="submission" date="2014-03" db="EMBL/GenBank/DDBJ databases">
        <authorList>
            <person name="Aksoy S."/>
            <person name="Warren W."/>
            <person name="Wilson R.K."/>
        </authorList>
    </citation>
    <scope>NUCLEOTIDE SEQUENCE [LARGE SCALE GENOMIC DNA]</scope>
    <source>
        <strain evidence="2">IAEA</strain>
    </source>
</reference>
<dbReference type="EnsemblMetazoa" id="GPAI026146-RA">
    <property type="protein sequence ID" value="GPAI026146-PA"/>
    <property type="gene ID" value="GPAI026146"/>
</dbReference>
<proteinExistence type="predicted"/>
<accession>A0A1A9ZVB1</accession>
<sequence>MLEPQCGETSLPFRARKCAVLLAQVVNLAVQEIKITSCFKLVAQNELTGLAKTSYVNNVIMADVNLLPSKKEVTEEFKIRL</sequence>
<keyword evidence="2" id="KW-1185">Reference proteome</keyword>
<dbReference type="AlphaFoldDB" id="A0A1A9ZVB1"/>
<organism evidence="1 2">
    <name type="scientific">Glossina pallidipes</name>
    <name type="common">Tsetse fly</name>
    <dbReference type="NCBI Taxonomy" id="7398"/>
    <lineage>
        <taxon>Eukaryota</taxon>
        <taxon>Metazoa</taxon>
        <taxon>Ecdysozoa</taxon>
        <taxon>Arthropoda</taxon>
        <taxon>Hexapoda</taxon>
        <taxon>Insecta</taxon>
        <taxon>Pterygota</taxon>
        <taxon>Neoptera</taxon>
        <taxon>Endopterygota</taxon>
        <taxon>Diptera</taxon>
        <taxon>Brachycera</taxon>
        <taxon>Muscomorpha</taxon>
        <taxon>Hippoboscoidea</taxon>
        <taxon>Glossinidae</taxon>
        <taxon>Glossina</taxon>
    </lineage>
</organism>
<name>A0A1A9ZVB1_GLOPL</name>
<evidence type="ECO:0000313" key="1">
    <source>
        <dbReference type="EnsemblMetazoa" id="GPAI026146-PA"/>
    </source>
</evidence>
<reference evidence="1" key="2">
    <citation type="submission" date="2020-05" db="UniProtKB">
        <authorList>
            <consortium name="EnsemblMetazoa"/>
        </authorList>
    </citation>
    <scope>IDENTIFICATION</scope>
    <source>
        <strain evidence="1">IAEA</strain>
    </source>
</reference>
<dbReference type="Proteomes" id="UP000092445">
    <property type="component" value="Unassembled WGS sequence"/>
</dbReference>
<dbReference type="VEuPathDB" id="VectorBase:GPAI026146"/>
<protein>
    <submittedName>
        <fullName evidence="1">Uncharacterized protein</fullName>
    </submittedName>
</protein>
<evidence type="ECO:0000313" key="2">
    <source>
        <dbReference type="Proteomes" id="UP000092445"/>
    </source>
</evidence>